<dbReference type="Pfam" id="PF20266">
    <property type="entry name" value="Mab-21_C"/>
    <property type="match status" value="1"/>
</dbReference>
<name>A0ABD1EPH0_HYPHA</name>
<dbReference type="InterPro" id="IPR024810">
    <property type="entry name" value="MAB21L/cGLR"/>
</dbReference>
<dbReference type="InterPro" id="IPR046906">
    <property type="entry name" value="Mab-21_HhH/H2TH-like"/>
</dbReference>
<sequence length="801" mass="93466">MGTTCSKKYNSEKNSGEIILPGPKMVSVTDNSDGNSDFITESNYKEDLMHIQTIKYELNKHAPVFILNNILMGFQFYTDFDKVSKRLQHISASPQETEMNKTLLKVETMECTYPDAIMDEVNQNIIFRTMQEFSSAENLVAKRIYVINDLIEVVKCDEIPQYTSIDKPCYQVKIQEAKRKGFLKLKQVENNAPIIKAKEYVENYEPLPGPSTRCDSEYEYSMITEMRTPKPLEIVNEVERRDTLPETCFTQKNEKCFPIESLDSEDDEEVRQEFFRNLTDEDFMKKVIYVNSHGFMKYFQNGLFPTSLGKSLGFSEDAIATAKAIPGKIFLQEFDIESNVNKPFQIIPAVTIPWPDEQTIEFVYRDERNTIINTRTGATYQWPTTGHNGMIEEMRNMTAVLVPKGYTKKKGVNKDAYLEWEINFPKAERYLEARMSHAQMKCLLILLTLHKTYIDPVTKQNGLLPEHLRTFMYWQCEKDFRNWPEHRLGTKLLRVIKDLQQNLFFGVLPNYFIKEQNLFENIPKKYLNYAQKVFLDILGNPVPYFIKALSYLRYASGKFYPPVNLKELYEVLRTKSSPALLNPQLAYSIVTQRKRRIYKNPESQIKHLKYLKKKEQILRERHLQKSKQNENEDNDYQMKNDINVNDPIDNELDTIKTITILEIFIKHFIEIGKKSSNLATYDQAMFYFKQAMYLNKILEETSSMILEAHDYQQIIAKEESRIRRKTIRSVSSSEEPPPTPIRKSITFNDINQQLKSGSIRLKNLENSFNNGIQNASAQKINLGKPVRKKTVVFAESDHSQM</sequence>
<proteinExistence type="predicted"/>
<keyword evidence="3" id="KW-1185">Reference proteome</keyword>
<feature type="domain" description="Mab-21-like HhH/H2TH-like" evidence="1">
    <location>
        <begin position="440"/>
        <end position="529"/>
    </location>
</feature>
<dbReference type="PANTHER" id="PTHR10656">
    <property type="entry name" value="CELL FATE DETERMINING PROTEIN MAB21-RELATED"/>
    <property type="match status" value="1"/>
</dbReference>
<dbReference type="PANTHER" id="PTHR10656:SF69">
    <property type="entry name" value="MAB-21-LIKE HHH_H2TH-LIKE DOMAIN-CONTAINING PROTEIN"/>
    <property type="match status" value="1"/>
</dbReference>
<dbReference type="SMART" id="SM01265">
    <property type="entry name" value="Mab-21"/>
    <property type="match status" value="1"/>
</dbReference>
<evidence type="ECO:0000259" key="1">
    <source>
        <dbReference type="Pfam" id="PF20266"/>
    </source>
</evidence>
<dbReference type="Gene3D" id="1.10.1410.40">
    <property type="match status" value="1"/>
</dbReference>
<dbReference type="EMBL" id="JBDJPC010000006">
    <property type="protein sequence ID" value="KAL1498246.1"/>
    <property type="molecule type" value="Genomic_DNA"/>
</dbReference>
<accession>A0ABD1EPH0</accession>
<dbReference type="AlphaFoldDB" id="A0ABD1EPH0"/>
<reference evidence="2 3" key="1">
    <citation type="submission" date="2024-05" db="EMBL/GenBank/DDBJ databases">
        <title>Genetic variation in Jamaican populations of the coffee berry borer (Hypothenemus hampei).</title>
        <authorList>
            <person name="Errbii M."/>
            <person name="Myrie A."/>
        </authorList>
    </citation>
    <scope>NUCLEOTIDE SEQUENCE [LARGE SCALE GENOMIC DNA]</scope>
    <source>
        <strain evidence="2">JA-Hopewell-2020-01-JO</strain>
        <tissue evidence="2">Whole body</tissue>
    </source>
</reference>
<evidence type="ECO:0000313" key="3">
    <source>
        <dbReference type="Proteomes" id="UP001566132"/>
    </source>
</evidence>
<comment type="caution">
    <text evidence="2">The sequence shown here is derived from an EMBL/GenBank/DDBJ whole genome shotgun (WGS) entry which is preliminary data.</text>
</comment>
<dbReference type="Proteomes" id="UP001566132">
    <property type="component" value="Unassembled WGS sequence"/>
</dbReference>
<organism evidence="2 3">
    <name type="scientific">Hypothenemus hampei</name>
    <name type="common">Coffee berry borer</name>
    <dbReference type="NCBI Taxonomy" id="57062"/>
    <lineage>
        <taxon>Eukaryota</taxon>
        <taxon>Metazoa</taxon>
        <taxon>Ecdysozoa</taxon>
        <taxon>Arthropoda</taxon>
        <taxon>Hexapoda</taxon>
        <taxon>Insecta</taxon>
        <taxon>Pterygota</taxon>
        <taxon>Neoptera</taxon>
        <taxon>Endopterygota</taxon>
        <taxon>Coleoptera</taxon>
        <taxon>Polyphaga</taxon>
        <taxon>Cucujiformia</taxon>
        <taxon>Curculionidae</taxon>
        <taxon>Scolytinae</taxon>
        <taxon>Hypothenemus</taxon>
    </lineage>
</organism>
<protein>
    <recommendedName>
        <fullName evidence="1">Mab-21-like HhH/H2TH-like domain-containing protein</fullName>
    </recommendedName>
</protein>
<evidence type="ECO:0000313" key="2">
    <source>
        <dbReference type="EMBL" id="KAL1498246.1"/>
    </source>
</evidence>
<gene>
    <name evidence="2" type="ORF">ABEB36_009076</name>
</gene>